<dbReference type="EMBL" id="JAVFKM010000007">
    <property type="protein sequence ID" value="MEF3114926.1"/>
    <property type="molecule type" value="Genomic_DNA"/>
</dbReference>
<evidence type="ECO:0000256" key="2">
    <source>
        <dbReference type="SAM" id="Phobius"/>
    </source>
</evidence>
<sequence>MSQTLPPGQPPEREDAPGGTPPDGGTAPSHGAVPLEGAVPLPPQGVAGQPEVADRPGTDMRTKGTAPAAADLPPPVARAAPHLSRPGVRLVAVPLAVTLGLLTVAALGTGFVGRFGAAESPEARAFTSLLEFDLWSALVGASIALYVAVAYAMSYAVHRRWRQPVDRPAPRAVAVLVAGAAVLLGAVFGILRFFTPPGSVPVPLDGLAWRIPLLLVLGMLAAAPGAVGLWDVQVRLLRLSRRLPTEPDVLAPVGALRELHLGWRDAVRFLTGGSLIISTAVVDAGALRNALLAYGMPEKSFPASSVLLYGAFFSVMFALVFLPVVVLWRSVAGRLVESTVRIPEADELTEDWIERRARLVAFLRLDVSLPKVLAPAFGILAPLATGAVSLFLPGGGR</sequence>
<feature type="region of interest" description="Disordered" evidence="1">
    <location>
        <begin position="1"/>
        <end position="78"/>
    </location>
</feature>
<organism evidence="3 4">
    <name type="scientific">Streptomyces chrestomyceticus</name>
    <dbReference type="NCBI Taxonomy" id="68185"/>
    <lineage>
        <taxon>Bacteria</taxon>
        <taxon>Bacillati</taxon>
        <taxon>Actinomycetota</taxon>
        <taxon>Actinomycetes</taxon>
        <taxon>Kitasatosporales</taxon>
        <taxon>Streptomycetaceae</taxon>
        <taxon>Streptomyces</taxon>
    </lineage>
</organism>
<keyword evidence="4" id="KW-1185">Reference proteome</keyword>
<reference evidence="3 4" key="1">
    <citation type="submission" date="2023-08" db="EMBL/GenBank/DDBJ databases">
        <authorList>
            <person name="Sharma P."/>
            <person name="Verma V."/>
            <person name="Mohan M.K."/>
            <person name="Dubey A.K."/>
        </authorList>
    </citation>
    <scope>NUCLEOTIDE SEQUENCE [LARGE SCALE GENOMIC DNA]</scope>
    <source>
        <strain evidence="3 4">ADP4</strain>
    </source>
</reference>
<evidence type="ECO:0000313" key="4">
    <source>
        <dbReference type="Proteomes" id="UP001348265"/>
    </source>
</evidence>
<evidence type="ECO:0000256" key="1">
    <source>
        <dbReference type="SAM" id="MobiDB-lite"/>
    </source>
</evidence>
<keyword evidence="2" id="KW-0472">Membrane</keyword>
<dbReference type="RefSeq" id="WP_331787239.1">
    <property type="nucleotide sequence ID" value="NZ_JAVFKM010000007.1"/>
</dbReference>
<dbReference type="Proteomes" id="UP001348265">
    <property type="component" value="Unassembled WGS sequence"/>
</dbReference>
<protein>
    <recommendedName>
        <fullName evidence="5">Integral membrane protein</fullName>
    </recommendedName>
</protein>
<feature type="transmembrane region" description="Helical" evidence="2">
    <location>
        <begin position="307"/>
        <end position="328"/>
    </location>
</feature>
<feature type="transmembrane region" description="Helical" evidence="2">
    <location>
        <begin position="207"/>
        <end position="232"/>
    </location>
</feature>
<evidence type="ECO:0008006" key="5">
    <source>
        <dbReference type="Google" id="ProtNLM"/>
    </source>
</evidence>
<name>A0ABU7WTU5_9ACTN</name>
<feature type="transmembrane region" description="Helical" evidence="2">
    <location>
        <begin position="372"/>
        <end position="392"/>
    </location>
</feature>
<comment type="caution">
    <text evidence="3">The sequence shown here is derived from an EMBL/GenBank/DDBJ whole genome shotgun (WGS) entry which is preliminary data.</text>
</comment>
<proteinExistence type="predicted"/>
<keyword evidence="2" id="KW-1133">Transmembrane helix</keyword>
<gene>
    <name evidence="3" type="ORF">RB636_17295</name>
</gene>
<feature type="transmembrane region" description="Helical" evidence="2">
    <location>
        <begin position="90"/>
        <end position="112"/>
    </location>
</feature>
<accession>A0ABU7WTU5</accession>
<feature type="compositionally biased region" description="Basic and acidic residues" evidence="1">
    <location>
        <begin position="52"/>
        <end position="62"/>
    </location>
</feature>
<keyword evidence="2" id="KW-0812">Transmembrane</keyword>
<feature type="transmembrane region" description="Helical" evidence="2">
    <location>
        <begin position="132"/>
        <end position="152"/>
    </location>
</feature>
<feature type="transmembrane region" description="Helical" evidence="2">
    <location>
        <begin position="173"/>
        <end position="195"/>
    </location>
</feature>
<feature type="compositionally biased region" description="Low complexity" evidence="1">
    <location>
        <begin position="66"/>
        <end position="78"/>
    </location>
</feature>
<evidence type="ECO:0000313" key="3">
    <source>
        <dbReference type="EMBL" id="MEF3114926.1"/>
    </source>
</evidence>